<feature type="binding site" evidence="7">
    <location>
        <position position="333"/>
    </location>
    <ligand>
        <name>Zn(2+)</name>
        <dbReference type="ChEBI" id="CHEBI:29105"/>
    </ligand>
</feature>
<keyword evidence="3 7" id="KW-0808">Transferase</keyword>
<feature type="active site" description="Nucleophile" evidence="7">
    <location>
        <position position="264"/>
    </location>
</feature>
<evidence type="ECO:0000256" key="5">
    <source>
        <dbReference type="ARBA" id="ARBA00022785"/>
    </source>
</evidence>
<feature type="binding site" evidence="7">
    <location>
        <position position="302"/>
    </location>
    <ligand>
        <name>Zn(2+)</name>
        <dbReference type="ChEBI" id="CHEBI:29105"/>
    </ligand>
</feature>
<dbReference type="KEGG" id="lrs:PX52LOC_00686"/>
<dbReference type="SUPFAM" id="SSF51713">
    <property type="entry name" value="tRNA-guanine transglycosylase"/>
    <property type="match status" value="1"/>
</dbReference>
<evidence type="ECO:0000256" key="7">
    <source>
        <dbReference type="HAMAP-Rule" id="MF_00168"/>
    </source>
</evidence>
<evidence type="ECO:0000256" key="2">
    <source>
        <dbReference type="ARBA" id="ARBA00022676"/>
    </source>
</evidence>
<keyword evidence="7" id="KW-0479">Metal-binding</keyword>
<comment type="function">
    <text evidence="7">Catalyzes the base-exchange of a guanine (G) residue with the queuine precursor 7-aminomethyl-7-deazaguanine (PreQ1) at position 34 (anticodon wobble position) in tRNAs with GU(N) anticodons (tRNA-Asp, -Asn, -His and -Tyr). Catalysis occurs through a double-displacement mechanism. The nucleophile active site attacks the C1' of nucleotide 34 to detach the guanine base from the RNA, forming a covalent enzyme-RNA intermediate. The proton acceptor active site deprotonates the incoming PreQ1, allowing a nucleophilic attack on the C1' of the ribose to form the product. After dissociation, two additional enzymatic reactions on the tRNA convert PreQ1 to queuine (Q), resulting in the hypermodified nucleoside queuosine (7-(((4,5-cis-dihydroxy-2-cyclopenten-1-yl)amino)methyl)-7-deazaguanosine).</text>
</comment>
<comment type="cofactor">
    <cofactor evidence="7">
        <name>Zn(2+)</name>
        <dbReference type="ChEBI" id="CHEBI:29105"/>
    </cofactor>
    <text evidence="7">Binds 1 zinc ion per subunit.</text>
</comment>
<proteinExistence type="inferred from homology"/>
<feature type="binding site" evidence="7">
    <location>
        <position position="307"/>
    </location>
    <ligand>
        <name>Zn(2+)</name>
        <dbReference type="ChEBI" id="CHEBI:29105"/>
    </ligand>
</feature>
<dbReference type="InterPro" id="IPR002616">
    <property type="entry name" value="tRNA_ribo_trans-like"/>
</dbReference>
<evidence type="ECO:0000313" key="9">
    <source>
        <dbReference type="EMBL" id="QEL13828.1"/>
    </source>
</evidence>
<comment type="catalytic activity">
    <reaction evidence="6 7">
        <text>7-aminomethyl-7-carbaguanine + guanosine(34) in tRNA = 7-aminomethyl-7-carbaguanosine(34) in tRNA + guanine</text>
        <dbReference type="Rhea" id="RHEA:24104"/>
        <dbReference type="Rhea" id="RHEA-COMP:10341"/>
        <dbReference type="Rhea" id="RHEA-COMP:10342"/>
        <dbReference type="ChEBI" id="CHEBI:16235"/>
        <dbReference type="ChEBI" id="CHEBI:58703"/>
        <dbReference type="ChEBI" id="CHEBI:74269"/>
        <dbReference type="ChEBI" id="CHEBI:82833"/>
        <dbReference type="EC" id="2.4.2.29"/>
    </reaction>
</comment>
<comment type="similarity">
    <text evidence="7">Belongs to the queuine tRNA-ribosyltransferase family.</text>
</comment>
<evidence type="ECO:0000259" key="8">
    <source>
        <dbReference type="Pfam" id="PF01702"/>
    </source>
</evidence>
<name>A0A5C1A9W4_9BACT</name>
<dbReference type="UniPathway" id="UPA00392"/>
<evidence type="ECO:0000313" key="10">
    <source>
        <dbReference type="Proteomes" id="UP000324974"/>
    </source>
</evidence>
<dbReference type="OrthoDB" id="9805417at2"/>
<feature type="binding site" evidence="7">
    <location>
        <position position="304"/>
    </location>
    <ligand>
        <name>Zn(2+)</name>
        <dbReference type="ChEBI" id="CHEBI:29105"/>
    </ligand>
</feature>
<evidence type="ECO:0000256" key="4">
    <source>
        <dbReference type="ARBA" id="ARBA00022694"/>
    </source>
</evidence>
<dbReference type="InterPro" id="IPR050076">
    <property type="entry name" value="ArchSynthase1/Queuine_TRR"/>
</dbReference>
<reference evidence="10" key="1">
    <citation type="submission" date="2019-08" db="EMBL/GenBank/DDBJ databases">
        <title>Limnoglobus roseus gen. nov., sp. nov., a novel freshwater planctomycete with a giant genome from the family Gemmataceae.</title>
        <authorList>
            <person name="Kulichevskaya I.S."/>
            <person name="Naumoff D.G."/>
            <person name="Miroshnikov K."/>
            <person name="Ivanova A."/>
            <person name="Philippov D.A."/>
            <person name="Hakobyan A."/>
            <person name="Rijpstra I.C."/>
            <person name="Sinninghe Damste J.S."/>
            <person name="Liesack W."/>
            <person name="Dedysh S.N."/>
        </authorList>
    </citation>
    <scope>NUCLEOTIDE SEQUENCE [LARGE SCALE GENOMIC DNA]</scope>
    <source>
        <strain evidence="10">PX52</strain>
    </source>
</reference>
<dbReference type="InterPro" id="IPR004803">
    <property type="entry name" value="TGT"/>
</dbReference>
<dbReference type="PANTHER" id="PTHR46499">
    <property type="entry name" value="QUEUINE TRNA-RIBOSYLTRANSFERASE"/>
    <property type="match status" value="1"/>
</dbReference>
<dbReference type="GO" id="GO:0046872">
    <property type="term" value="F:metal ion binding"/>
    <property type="evidence" value="ECO:0007669"/>
    <property type="project" value="UniProtKB-KW"/>
</dbReference>
<protein>
    <recommendedName>
        <fullName evidence="7">Queuine tRNA-ribosyltransferase</fullName>
        <ecNumber evidence="7">2.4.2.29</ecNumber>
    </recommendedName>
    <alternativeName>
        <fullName evidence="7">Guanine insertion enzyme</fullName>
    </alternativeName>
    <alternativeName>
        <fullName evidence="7">tRNA-guanine transglycosylase</fullName>
    </alternativeName>
</protein>
<dbReference type="AlphaFoldDB" id="A0A5C1A9W4"/>
<dbReference type="InterPro" id="IPR036511">
    <property type="entry name" value="TGT-like_sf"/>
</dbReference>
<gene>
    <name evidence="7" type="primary">tgt</name>
    <name evidence="9" type="ORF">PX52LOC_00686</name>
</gene>
<feature type="binding site" evidence="7">
    <location>
        <position position="187"/>
    </location>
    <ligand>
        <name>substrate</name>
    </ligand>
</feature>
<comment type="subunit">
    <text evidence="7">Homodimer. Within each dimer, one monomer is responsible for RNA recognition and catalysis, while the other monomer binds to the replacement base PreQ1.</text>
</comment>
<feature type="region of interest" description="RNA binding" evidence="7">
    <location>
        <begin position="245"/>
        <end position="251"/>
    </location>
</feature>
<feature type="binding site" evidence="7">
    <location>
        <position position="214"/>
    </location>
    <ligand>
        <name>substrate</name>
    </ligand>
</feature>
<evidence type="ECO:0000256" key="3">
    <source>
        <dbReference type="ARBA" id="ARBA00022679"/>
    </source>
</evidence>
<comment type="pathway">
    <text evidence="1 7">tRNA modification; tRNA-queuosine biosynthesis.</text>
</comment>
<keyword evidence="5 7" id="KW-0671">Queuosine biosynthesis</keyword>
<dbReference type="GO" id="GO:0008616">
    <property type="term" value="P:tRNA queuosine(34) biosynthetic process"/>
    <property type="evidence" value="ECO:0007669"/>
    <property type="project" value="UniProtKB-UniRule"/>
</dbReference>
<feature type="binding site" evidence="7">
    <location>
        <begin position="91"/>
        <end position="95"/>
    </location>
    <ligand>
        <name>substrate</name>
    </ligand>
</feature>
<dbReference type="RefSeq" id="WP_149108767.1">
    <property type="nucleotide sequence ID" value="NZ_CP042425.1"/>
</dbReference>
<feature type="active site" description="Proton acceptor" evidence="7">
    <location>
        <position position="91"/>
    </location>
</feature>
<keyword evidence="4 7" id="KW-0819">tRNA processing</keyword>
<keyword evidence="2 7" id="KW-0328">Glycosyltransferase</keyword>
<dbReference type="GO" id="GO:0005829">
    <property type="term" value="C:cytosol"/>
    <property type="evidence" value="ECO:0007669"/>
    <property type="project" value="TreeGrafter"/>
</dbReference>
<accession>A0A5C1A9W4</accession>
<dbReference type="EC" id="2.4.2.29" evidence="7"/>
<feature type="region of interest" description="RNA binding; important for wobble base 34 recognition" evidence="7">
    <location>
        <begin position="269"/>
        <end position="273"/>
    </location>
</feature>
<sequence length="372" mass="40578">MTFSFELLHRDGPARVGRMATPHGVVETPVFMPVGTQATVKGLTPDMVRDAGAQIILGNTYHLALRPGGDLVAELGGLHKFMKWDGPILTDSGGFQVFSLASQAKITDAGAKFRSHVDGSLLELTPEKAVEIQQQLGSDIAMVLDECPPGDAPPEVVRRAVTRSIRWAERCKAHHTRKDQVQFAIVQGGTNLDLRAECAKELVAMDFPGYALGGFSVGESPAAMHAALPTCAACLPEEKPRYLMGVGRPEDLLAGVASGIDMFDCVMPTRNGRNATAFTYAGIVKLRNSRHQRDPAPLEADCPCYCCRTFSRAYLHHLFRVDEMLGPILLSLHNIAFYLRLMRDSRRAIVEGRFADFHAECLAGWKRPAPAA</sequence>
<dbReference type="GO" id="GO:0008479">
    <property type="term" value="F:tRNA-guanosine(34) queuine transglycosylase activity"/>
    <property type="evidence" value="ECO:0007669"/>
    <property type="project" value="UniProtKB-UniRule"/>
</dbReference>
<keyword evidence="10" id="KW-1185">Reference proteome</keyword>
<feature type="domain" description="tRNA-guanine(15) transglycosylase-like" evidence="8">
    <location>
        <begin position="14"/>
        <end position="365"/>
    </location>
</feature>
<dbReference type="Gene3D" id="3.20.20.105">
    <property type="entry name" value="Queuine tRNA-ribosyltransferase-like"/>
    <property type="match status" value="1"/>
</dbReference>
<dbReference type="NCBIfam" id="TIGR00430">
    <property type="entry name" value="Q_tRNA_tgt"/>
    <property type="match status" value="1"/>
</dbReference>
<organism evidence="9 10">
    <name type="scientific">Limnoglobus roseus</name>
    <dbReference type="NCBI Taxonomy" id="2598579"/>
    <lineage>
        <taxon>Bacteria</taxon>
        <taxon>Pseudomonadati</taxon>
        <taxon>Planctomycetota</taxon>
        <taxon>Planctomycetia</taxon>
        <taxon>Gemmatales</taxon>
        <taxon>Gemmataceae</taxon>
        <taxon>Limnoglobus</taxon>
    </lineage>
</organism>
<dbReference type="HAMAP" id="MF_00168">
    <property type="entry name" value="Q_tRNA_Tgt"/>
    <property type="match status" value="1"/>
</dbReference>
<dbReference type="EMBL" id="CP042425">
    <property type="protein sequence ID" value="QEL13828.1"/>
    <property type="molecule type" value="Genomic_DNA"/>
</dbReference>
<dbReference type="PANTHER" id="PTHR46499:SF1">
    <property type="entry name" value="QUEUINE TRNA-RIBOSYLTRANSFERASE"/>
    <property type="match status" value="1"/>
</dbReference>
<feature type="binding site" evidence="7">
    <location>
        <position position="145"/>
    </location>
    <ligand>
        <name>substrate</name>
    </ligand>
</feature>
<keyword evidence="7" id="KW-0862">Zinc</keyword>
<dbReference type="Proteomes" id="UP000324974">
    <property type="component" value="Chromosome"/>
</dbReference>
<dbReference type="Pfam" id="PF01702">
    <property type="entry name" value="TGT"/>
    <property type="match status" value="1"/>
</dbReference>
<evidence type="ECO:0000256" key="1">
    <source>
        <dbReference type="ARBA" id="ARBA00004691"/>
    </source>
</evidence>
<evidence type="ECO:0000256" key="6">
    <source>
        <dbReference type="ARBA" id="ARBA00050112"/>
    </source>
</evidence>
<dbReference type="FunFam" id="3.20.20.105:FF:000001">
    <property type="entry name" value="Queuine tRNA-ribosyltransferase"/>
    <property type="match status" value="1"/>
</dbReference>
<dbReference type="NCBIfam" id="TIGR00449">
    <property type="entry name" value="tgt_general"/>
    <property type="match status" value="1"/>
</dbReference>